<dbReference type="Gene3D" id="2.40.33.20">
    <property type="entry name" value="PK beta-barrel domain-like"/>
    <property type="match status" value="1"/>
</dbReference>
<name>A0A1G6IRC1_9ACTN</name>
<evidence type="ECO:0000313" key="2">
    <source>
        <dbReference type="EMBL" id="SDC08973.1"/>
    </source>
</evidence>
<dbReference type="SUPFAM" id="SSF141673">
    <property type="entry name" value="MOSC N-terminal domain-like"/>
    <property type="match status" value="1"/>
</dbReference>
<dbReference type="AlphaFoldDB" id="A0A1G6IRC1"/>
<dbReference type="STRING" id="1577474.GA0111570_1223"/>
<dbReference type="EMBL" id="FMYF01000022">
    <property type="protein sequence ID" value="SDC08973.1"/>
    <property type="molecule type" value="Genomic_DNA"/>
</dbReference>
<dbReference type="Proteomes" id="UP000199086">
    <property type="component" value="Unassembled WGS sequence"/>
</dbReference>
<proteinExistence type="predicted"/>
<organism evidence="2 3">
    <name type="scientific">Raineyella antarctica</name>
    <dbReference type="NCBI Taxonomy" id="1577474"/>
    <lineage>
        <taxon>Bacteria</taxon>
        <taxon>Bacillati</taxon>
        <taxon>Actinomycetota</taxon>
        <taxon>Actinomycetes</taxon>
        <taxon>Propionibacteriales</taxon>
        <taxon>Propionibacteriaceae</taxon>
        <taxon>Raineyella</taxon>
    </lineage>
</organism>
<dbReference type="PROSITE" id="PS51340">
    <property type="entry name" value="MOSC"/>
    <property type="match status" value="1"/>
</dbReference>
<keyword evidence="3" id="KW-1185">Reference proteome</keyword>
<dbReference type="GO" id="GO:0030151">
    <property type="term" value="F:molybdenum ion binding"/>
    <property type="evidence" value="ECO:0007669"/>
    <property type="project" value="InterPro"/>
</dbReference>
<sequence>MVEGSCDSGRVHVTRTGFTSLKGARHLDRPFVDLAWDGPVGDREFCLVDPARERVLRTVENPTLMQTRVAWDAGRLTVALPGATAEGVPAPSGETRTLDYWGRSVTLEIIDGPWAAAYSKHLGYDVVLARSPAGDVVYGASVSLVTTGSLAELSRRIGASVLDSQFRATFTLQTDTPHLEDGWIGRRLRLGEAEVEVRSPIPRCAVIDLDPVSGRRRTQALRTLADYRRQGNEIMFGVDAVVAEPGRVHVGDATTVTLVL</sequence>
<dbReference type="GO" id="GO:0030170">
    <property type="term" value="F:pyridoxal phosphate binding"/>
    <property type="evidence" value="ECO:0007669"/>
    <property type="project" value="InterPro"/>
</dbReference>
<dbReference type="GO" id="GO:0003824">
    <property type="term" value="F:catalytic activity"/>
    <property type="evidence" value="ECO:0007669"/>
    <property type="project" value="InterPro"/>
</dbReference>
<dbReference type="SUPFAM" id="SSF50800">
    <property type="entry name" value="PK beta-barrel domain-like"/>
    <property type="match status" value="1"/>
</dbReference>
<feature type="domain" description="MOSC" evidence="1">
    <location>
        <begin position="90"/>
        <end position="257"/>
    </location>
</feature>
<gene>
    <name evidence="2" type="ORF">GA0111570_1223</name>
</gene>
<evidence type="ECO:0000313" key="3">
    <source>
        <dbReference type="Proteomes" id="UP000199086"/>
    </source>
</evidence>
<protein>
    <submittedName>
        <fullName evidence="2">Uncharacterized conserved protein YcbX, contains MOSC and Fe-S domains</fullName>
    </submittedName>
</protein>
<evidence type="ECO:0000259" key="1">
    <source>
        <dbReference type="PROSITE" id="PS51340"/>
    </source>
</evidence>
<reference evidence="2 3" key="1">
    <citation type="submission" date="2016-06" db="EMBL/GenBank/DDBJ databases">
        <authorList>
            <person name="Olsen C.W."/>
            <person name="Carey S."/>
            <person name="Hinshaw L."/>
            <person name="Karasin A.I."/>
        </authorList>
    </citation>
    <scope>NUCLEOTIDE SEQUENCE [LARGE SCALE GENOMIC DNA]</scope>
    <source>
        <strain evidence="2 3">LZ-22</strain>
    </source>
</reference>
<dbReference type="InterPro" id="IPR011037">
    <property type="entry name" value="Pyrv_Knase-like_insert_dom_sf"/>
</dbReference>
<dbReference type="InterPro" id="IPR005302">
    <property type="entry name" value="MoCF_Sase_C"/>
</dbReference>
<accession>A0A1G6IRC1</accession>
<dbReference type="Pfam" id="PF03473">
    <property type="entry name" value="MOSC"/>
    <property type="match status" value="1"/>
</dbReference>